<evidence type="ECO:0000256" key="2">
    <source>
        <dbReference type="ARBA" id="ARBA00006370"/>
    </source>
</evidence>
<dbReference type="OrthoDB" id="6409159at2759"/>
<accession>A0A9D5HP16</accession>
<protein>
    <recommendedName>
        <fullName evidence="8">MD-2-related lipid-recognition domain-containing protein</fullName>
    </recommendedName>
</protein>
<keyword evidence="4" id="KW-0813">Transport</keyword>
<comment type="subunit">
    <text evidence="3">Monomer.</text>
</comment>
<feature type="signal peptide" evidence="7">
    <location>
        <begin position="1"/>
        <end position="25"/>
    </location>
</feature>
<dbReference type="PANTHER" id="PTHR11306">
    <property type="entry name" value="NIEMANN PICK TYPE C2 PROTEIN NPC2-RELATED"/>
    <property type="match status" value="1"/>
</dbReference>
<comment type="caution">
    <text evidence="9">The sequence shown here is derived from an EMBL/GenBank/DDBJ whole genome shotgun (WGS) entry which is preliminary data.</text>
</comment>
<evidence type="ECO:0000313" key="10">
    <source>
        <dbReference type="Proteomes" id="UP001085076"/>
    </source>
</evidence>
<dbReference type="SUPFAM" id="SSF81296">
    <property type="entry name" value="E set domains"/>
    <property type="match status" value="1"/>
</dbReference>
<dbReference type="AlphaFoldDB" id="A0A9D5HP16"/>
<dbReference type="GO" id="GO:0015918">
    <property type="term" value="P:sterol transport"/>
    <property type="evidence" value="ECO:0007669"/>
    <property type="project" value="InterPro"/>
</dbReference>
<dbReference type="Proteomes" id="UP001085076">
    <property type="component" value="Miscellaneous, Linkage group lg02"/>
</dbReference>
<proteinExistence type="inferred from homology"/>
<dbReference type="Gene3D" id="2.60.40.770">
    <property type="match status" value="1"/>
</dbReference>
<evidence type="ECO:0000256" key="5">
    <source>
        <dbReference type="ARBA" id="ARBA00022729"/>
    </source>
</evidence>
<dbReference type="InterPro" id="IPR039670">
    <property type="entry name" value="NPC2-like"/>
</dbReference>
<organism evidence="9 10">
    <name type="scientific">Dioscorea zingiberensis</name>
    <dbReference type="NCBI Taxonomy" id="325984"/>
    <lineage>
        <taxon>Eukaryota</taxon>
        <taxon>Viridiplantae</taxon>
        <taxon>Streptophyta</taxon>
        <taxon>Embryophyta</taxon>
        <taxon>Tracheophyta</taxon>
        <taxon>Spermatophyta</taxon>
        <taxon>Magnoliopsida</taxon>
        <taxon>Liliopsida</taxon>
        <taxon>Dioscoreales</taxon>
        <taxon>Dioscoreaceae</taxon>
        <taxon>Dioscorea</taxon>
    </lineage>
</organism>
<dbReference type="InterPro" id="IPR003172">
    <property type="entry name" value="ML_dom"/>
</dbReference>
<dbReference type="PANTHER" id="PTHR11306:SF0">
    <property type="entry name" value="PHOSPHATIDYLGLYCEROL_PHOSPHATIDYLINOSITOL TRANSFER PROTEIN"/>
    <property type="match status" value="1"/>
</dbReference>
<dbReference type="EMBL" id="JAGGNH010000002">
    <property type="protein sequence ID" value="KAJ0982622.1"/>
    <property type="molecule type" value="Genomic_DNA"/>
</dbReference>
<evidence type="ECO:0000256" key="7">
    <source>
        <dbReference type="SAM" id="SignalP"/>
    </source>
</evidence>
<evidence type="ECO:0000256" key="6">
    <source>
        <dbReference type="ARBA" id="ARBA00023055"/>
    </source>
</evidence>
<feature type="domain" description="MD-2-related lipid-recognition" evidence="8">
    <location>
        <begin position="30"/>
        <end position="144"/>
    </location>
</feature>
<evidence type="ECO:0000259" key="8">
    <source>
        <dbReference type="SMART" id="SM00737"/>
    </source>
</evidence>
<evidence type="ECO:0000256" key="4">
    <source>
        <dbReference type="ARBA" id="ARBA00022448"/>
    </source>
</evidence>
<keyword evidence="10" id="KW-1185">Reference proteome</keyword>
<gene>
    <name evidence="9" type="ORF">J5N97_010877</name>
</gene>
<reference evidence="9" key="1">
    <citation type="submission" date="2021-03" db="EMBL/GenBank/DDBJ databases">
        <authorList>
            <person name="Li Z."/>
            <person name="Yang C."/>
        </authorList>
    </citation>
    <scope>NUCLEOTIDE SEQUENCE</scope>
    <source>
        <strain evidence="9">Dzin_1.0</strain>
        <tissue evidence="9">Leaf</tissue>
    </source>
</reference>
<reference evidence="9" key="2">
    <citation type="journal article" date="2022" name="Hortic Res">
        <title>The genome of Dioscorea zingiberensis sheds light on the biosynthesis, origin and evolution of the medicinally important diosgenin saponins.</title>
        <authorList>
            <person name="Li Y."/>
            <person name="Tan C."/>
            <person name="Li Z."/>
            <person name="Guo J."/>
            <person name="Li S."/>
            <person name="Chen X."/>
            <person name="Wang C."/>
            <person name="Dai X."/>
            <person name="Yang H."/>
            <person name="Song W."/>
            <person name="Hou L."/>
            <person name="Xu J."/>
            <person name="Tong Z."/>
            <person name="Xu A."/>
            <person name="Yuan X."/>
            <person name="Wang W."/>
            <person name="Yang Q."/>
            <person name="Chen L."/>
            <person name="Sun Z."/>
            <person name="Wang K."/>
            <person name="Pan B."/>
            <person name="Chen J."/>
            <person name="Bao Y."/>
            <person name="Liu F."/>
            <person name="Qi X."/>
            <person name="Gang D.R."/>
            <person name="Wen J."/>
            <person name="Li J."/>
        </authorList>
    </citation>
    <scope>NUCLEOTIDE SEQUENCE</scope>
    <source>
        <strain evidence="9">Dzin_1.0</strain>
    </source>
</reference>
<dbReference type="SMART" id="SM00737">
    <property type="entry name" value="ML"/>
    <property type="match status" value="1"/>
</dbReference>
<keyword evidence="5 7" id="KW-0732">Signal</keyword>
<evidence type="ECO:0000256" key="3">
    <source>
        <dbReference type="ARBA" id="ARBA00011245"/>
    </source>
</evidence>
<name>A0A9D5HP16_9LILI</name>
<comment type="similarity">
    <text evidence="2">Belongs to the NPC2 family.</text>
</comment>
<dbReference type="InterPro" id="IPR014756">
    <property type="entry name" value="Ig_E-set"/>
</dbReference>
<evidence type="ECO:0000256" key="1">
    <source>
        <dbReference type="ARBA" id="ARBA00002053"/>
    </source>
</evidence>
<sequence>MAMAIGARSLLLSALVLMAGLLCSALQTDVSYCDNDADYAVKVTGLEISPFPVKRGRETSFSISAQTGVNITNGKLLIDVEYIGIHIQQTKDLCKETSCPVSTGDFVLTHKETLPILTPPGTYTLVMTMVGEDGKKLTCITFNFHIDFWAGNDLPEPVLAY</sequence>
<dbReference type="Pfam" id="PF02221">
    <property type="entry name" value="E1_DerP2_DerF2"/>
    <property type="match status" value="1"/>
</dbReference>
<comment type="function">
    <text evidence="1">Catalyzes the intermembrane transfer of phosphatidylglycerol and phosphatidylinositol.</text>
</comment>
<keyword evidence="6" id="KW-0445">Lipid transport</keyword>
<dbReference type="GO" id="GO:0032934">
    <property type="term" value="F:sterol binding"/>
    <property type="evidence" value="ECO:0007669"/>
    <property type="project" value="InterPro"/>
</dbReference>
<evidence type="ECO:0000313" key="9">
    <source>
        <dbReference type="EMBL" id="KAJ0982622.1"/>
    </source>
</evidence>
<feature type="chain" id="PRO_5038438740" description="MD-2-related lipid-recognition domain-containing protein" evidence="7">
    <location>
        <begin position="26"/>
        <end position="161"/>
    </location>
</feature>